<evidence type="ECO:0000256" key="5">
    <source>
        <dbReference type="ARBA" id="ARBA00022989"/>
    </source>
</evidence>
<evidence type="ECO:0000256" key="7">
    <source>
        <dbReference type="RuleBase" id="RU363032"/>
    </source>
</evidence>
<feature type="transmembrane region" description="Helical" evidence="7">
    <location>
        <begin position="280"/>
        <end position="300"/>
    </location>
</feature>
<keyword evidence="9" id="KW-1185">Reference proteome</keyword>
<keyword evidence="6 7" id="KW-0472">Membrane</keyword>
<reference evidence="8 9" key="1">
    <citation type="submission" date="2018-11" db="EMBL/GenBank/DDBJ databases">
        <title>Complete genome sequence of Paenibacillus baekrokdamisoli strain KCTC 33723.</title>
        <authorList>
            <person name="Kang S.W."/>
            <person name="Lee K.C."/>
            <person name="Kim K.K."/>
            <person name="Kim J.S."/>
            <person name="Kim D.S."/>
            <person name="Ko S.H."/>
            <person name="Yang S.H."/>
            <person name="Lee J.S."/>
        </authorList>
    </citation>
    <scope>NUCLEOTIDE SEQUENCE [LARGE SCALE GENOMIC DNA]</scope>
    <source>
        <strain evidence="8 9">KCTC 33723</strain>
    </source>
</reference>
<dbReference type="PANTHER" id="PTHR30193:SF41">
    <property type="entry name" value="DIACETYLCHITOBIOSE UPTAKE SYSTEM PERMEASE PROTEIN NGCF"/>
    <property type="match status" value="1"/>
</dbReference>
<dbReference type="InterPro" id="IPR051393">
    <property type="entry name" value="ABC_transporter_permease"/>
</dbReference>
<feature type="transmembrane region" description="Helical" evidence="7">
    <location>
        <begin position="117"/>
        <end position="134"/>
    </location>
</feature>
<dbReference type="InterPro" id="IPR035906">
    <property type="entry name" value="MetI-like_sf"/>
</dbReference>
<dbReference type="Gene3D" id="1.10.3720.10">
    <property type="entry name" value="MetI-like"/>
    <property type="match status" value="1"/>
</dbReference>
<feature type="transmembrane region" description="Helical" evidence="7">
    <location>
        <begin position="169"/>
        <end position="191"/>
    </location>
</feature>
<gene>
    <name evidence="8" type="ORF">Back11_48530</name>
</gene>
<proteinExistence type="inferred from homology"/>
<dbReference type="GO" id="GO:0055085">
    <property type="term" value="P:transmembrane transport"/>
    <property type="evidence" value="ECO:0007669"/>
    <property type="project" value="InterPro"/>
</dbReference>
<keyword evidence="5 7" id="KW-1133">Transmembrane helix</keyword>
<dbReference type="AlphaFoldDB" id="A0A3G9JHI9"/>
<organism evidence="8 9">
    <name type="scientific">Paenibacillus baekrokdamisoli</name>
    <dbReference type="NCBI Taxonomy" id="1712516"/>
    <lineage>
        <taxon>Bacteria</taxon>
        <taxon>Bacillati</taxon>
        <taxon>Bacillota</taxon>
        <taxon>Bacilli</taxon>
        <taxon>Bacillales</taxon>
        <taxon>Paenibacillaceae</taxon>
        <taxon>Paenibacillus</taxon>
    </lineage>
</organism>
<protein>
    <submittedName>
        <fullName evidence="8">ABC transporter permease</fullName>
    </submittedName>
</protein>
<comment type="similarity">
    <text evidence="7">Belongs to the binding-protein-dependent transport system permease family.</text>
</comment>
<keyword evidence="2 7" id="KW-0813">Transport</keyword>
<feature type="transmembrane region" description="Helical" evidence="7">
    <location>
        <begin position="84"/>
        <end position="105"/>
    </location>
</feature>
<keyword evidence="4 7" id="KW-0812">Transmembrane</keyword>
<dbReference type="SUPFAM" id="SSF161098">
    <property type="entry name" value="MetI-like"/>
    <property type="match status" value="1"/>
</dbReference>
<dbReference type="PANTHER" id="PTHR30193">
    <property type="entry name" value="ABC TRANSPORTER PERMEASE PROTEIN"/>
    <property type="match status" value="1"/>
</dbReference>
<evidence type="ECO:0000256" key="6">
    <source>
        <dbReference type="ARBA" id="ARBA00023136"/>
    </source>
</evidence>
<evidence type="ECO:0000256" key="2">
    <source>
        <dbReference type="ARBA" id="ARBA00022448"/>
    </source>
</evidence>
<comment type="subcellular location">
    <subcellularLocation>
        <location evidence="1 7">Cell membrane</location>
        <topology evidence="1 7">Multi-pass membrane protein</topology>
    </subcellularLocation>
</comment>
<keyword evidence="3" id="KW-1003">Cell membrane</keyword>
<evidence type="ECO:0000256" key="3">
    <source>
        <dbReference type="ARBA" id="ARBA00022475"/>
    </source>
</evidence>
<name>A0A3G9JHI9_9BACL</name>
<dbReference type="InterPro" id="IPR000515">
    <property type="entry name" value="MetI-like"/>
</dbReference>
<sequence length="312" mass="34517">MNFRKAARREALAGYLLIAPAVGLFIVIGLFTVLFSIVLSFFSLPQGQLIWNAKFAGLDNFKDFLLGGNYILSGFFRQALVNNLWIAFAMVVIVIPLALFIAVLLERAVRGVRLFRTIFLLPMVTSSVAIYYVWQGLYDPTGSINQLLGSIGLDSWRAENGWIGEIHTALPAIIIAIVWGALPHSLILFFAGLQGVDTHLYEAAEIDGANAWQKLTRITWPILKPITVIVVIMNLNVALQVFDQIWIMTKGGPAGATQVVNVLVYQQAFFQDGDMGVANAMGWTMFMLTFVLSLLSLKLFRDKSGGNRIDQS</sequence>
<dbReference type="Pfam" id="PF00528">
    <property type="entry name" value="BPD_transp_1"/>
    <property type="match status" value="1"/>
</dbReference>
<evidence type="ECO:0000256" key="4">
    <source>
        <dbReference type="ARBA" id="ARBA00022692"/>
    </source>
</evidence>
<dbReference type="EMBL" id="AP019308">
    <property type="protein sequence ID" value="BBH23508.1"/>
    <property type="molecule type" value="Genomic_DNA"/>
</dbReference>
<feature type="transmembrane region" description="Helical" evidence="7">
    <location>
        <begin position="222"/>
        <end position="242"/>
    </location>
</feature>
<evidence type="ECO:0000256" key="1">
    <source>
        <dbReference type="ARBA" id="ARBA00004651"/>
    </source>
</evidence>
<feature type="transmembrane region" description="Helical" evidence="7">
    <location>
        <begin position="12"/>
        <end position="42"/>
    </location>
</feature>
<dbReference type="OrthoDB" id="9804439at2"/>
<evidence type="ECO:0000313" key="8">
    <source>
        <dbReference type="EMBL" id="BBH23508.1"/>
    </source>
</evidence>
<dbReference type="GO" id="GO:0005886">
    <property type="term" value="C:plasma membrane"/>
    <property type="evidence" value="ECO:0007669"/>
    <property type="project" value="UniProtKB-SubCell"/>
</dbReference>
<dbReference type="CDD" id="cd06261">
    <property type="entry name" value="TM_PBP2"/>
    <property type="match status" value="1"/>
</dbReference>
<evidence type="ECO:0000313" key="9">
    <source>
        <dbReference type="Proteomes" id="UP000275368"/>
    </source>
</evidence>
<dbReference type="KEGG" id="pbk:Back11_48530"/>
<dbReference type="PROSITE" id="PS50928">
    <property type="entry name" value="ABC_TM1"/>
    <property type="match status" value="1"/>
</dbReference>
<dbReference type="Proteomes" id="UP000275368">
    <property type="component" value="Chromosome"/>
</dbReference>
<dbReference type="RefSeq" id="WP_125663086.1">
    <property type="nucleotide sequence ID" value="NZ_AP019308.1"/>
</dbReference>
<accession>A0A3G9JHI9</accession>